<feature type="region of interest" description="Disordered" evidence="1">
    <location>
        <begin position="1"/>
        <end position="54"/>
    </location>
</feature>
<evidence type="ECO:0000313" key="2">
    <source>
        <dbReference type="EMBL" id="QFU98964.1"/>
    </source>
</evidence>
<proteinExistence type="predicted"/>
<gene>
    <name evidence="2" type="ORF">KDY119_02489</name>
</gene>
<protein>
    <recommendedName>
        <fullName evidence="4">ATP/GTP-binding protein</fullName>
    </recommendedName>
</protein>
<name>A0A5P9QC16_9MICO</name>
<dbReference type="KEGG" id="lxl:KDY119_02489"/>
<evidence type="ECO:0000256" key="1">
    <source>
        <dbReference type="SAM" id="MobiDB-lite"/>
    </source>
</evidence>
<sequence>MRSLAANRAQGVCQNRWVPTSRRSRRHQPGHRPLDETRARGGARVENGPDGEWTVRTVRSGEKSYTCPGCRQTIPPGVEHVVAWANDGMFGSDAALDARRHWHSSCWAARLRRR</sequence>
<reference evidence="2 3" key="1">
    <citation type="submission" date="2019-10" db="EMBL/GenBank/DDBJ databases">
        <title>Genome sequence of Luteimicrobium xylanilyticum HY-24.</title>
        <authorList>
            <person name="Kim D.Y."/>
            <person name="Park H.-Y."/>
        </authorList>
    </citation>
    <scope>NUCLEOTIDE SEQUENCE [LARGE SCALE GENOMIC DNA]</scope>
    <source>
        <strain evidence="2 3">HY-24</strain>
    </source>
</reference>
<evidence type="ECO:0008006" key="4">
    <source>
        <dbReference type="Google" id="ProtNLM"/>
    </source>
</evidence>
<keyword evidence="3" id="KW-1185">Reference proteome</keyword>
<dbReference type="EMBL" id="CP045529">
    <property type="protein sequence ID" value="QFU98964.1"/>
    <property type="molecule type" value="Genomic_DNA"/>
</dbReference>
<organism evidence="2 3">
    <name type="scientific">Luteimicrobium xylanilyticum</name>
    <dbReference type="NCBI Taxonomy" id="1133546"/>
    <lineage>
        <taxon>Bacteria</taxon>
        <taxon>Bacillati</taxon>
        <taxon>Actinomycetota</taxon>
        <taxon>Actinomycetes</taxon>
        <taxon>Micrococcales</taxon>
        <taxon>Luteimicrobium</taxon>
    </lineage>
</organism>
<accession>A0A5P9QC16</accession>
<evidence type="ECO:0000313" key="3">
    <source>
        <dbReference type="Proteomes" id="UP000326702"/>
    </source>
</evidence>
<dbReference type="AlphaFoldDB" id="A0A5P9QC16"/>
<dbReference type="Proteomes" id="UP000326702">
    <property type="component" value="Chromosome"/>
</dbReference>